<keyword evidence="4" id="KW-1185">Reference proteome</keyword>
<organism evidence="3 4">
    <name type="scientific">Hibiscus sabdariffa</name>
    <name type="common">roselle</name>
    <dbReference type="NCBI Taxonomy" id="183260"/>
    <lineage>
        <taxon>Eukaryota</taxon>
        <taxon>Viridiplantae</taxon>
        <taxon>Streptophyta</taxon>
        <taxon>Embryophyta</taxon>
        <taxon>Tracheophyta</taxon>
        <taxon>Spermatophyta</taxon>
        <taxon>Magnoliopsida</taxon>
        <taxon>eudicotyledons</taxon>
        <taxon>Gunneridae</taxon>
        <taxon>Pentapetalae</taxon>
        <taxon>rosids</taxon>
        <taxon>malvids</taxon>
        <taxon>Malvales</taxon>
        <taxon>Malvaceae</taxon>
        <taxon>Malvoideae</taxon>
        <taxon>Hibiscus</taxon>
    </lineage>
</organism>
<gene>
    <name evidence="3" type="ORF">V6N11_055931</name>
</gene>
<comment type="caution">
    <text evidence="3">The sequence shown here is derived from an EMBL/GenBank/DDBJ whole genome shotgun (WGS) entry which is preliminary data.</text>
</comment>
<reference evidence="3 4" key="1">
    <citation type="journal article" date="2024" name="G3 (Bethesda)">
        <title>Genome assembly of Hibiscus sabdariffa L. provides insights into metabolisms of medicinal natural products.</title>
        <authorList>
            <person name="Kim T."/>
        </authorList>
    </citation>
    <scope>NUCLEOTIDE SEQUENCE [LARGE SCALE GENOMIC DNA]</scope>
    <source>
        <strain evidence="3">TK-2024</strain>
        <tissue evidence="3">Old leaves</tissue>
    </source>
</reference>
<evidence type="ECO:0000259" key="2">
    <source>
        <dbReference type="Pfam" id="PF20167"/>
    </source>
</evidence>
<feature type="domain" description="Putative plant transposon protein" evidence="2">
    <location>
        <begin position="1"/>
        <end position="63"/>
    </location>
</feature>
<evidence type="ECO:0000313" key="4">
    <source>
        <dbReference type="Proteomes" id="UP001396334"/>
    </source>
</evidence>
<proteinExistence type="predicted"/>
<accession>A0ABR2T2B3</accession>
<evidence type="ECO:0000256" key="1">
    <source>
        <dbReference type="SAM" id="MobiDB-lite"/>
    </source>
</evidence>
<protein>
    <recommendedName>
        <fullName evidence="2">Putative plant transposon protein domain-containing protein</fullName>
    </recommendedName>
</protein>
<name>A0ABR2T2B3_9ROSI</name>
<feature type="compositionally biased region" description="Low complexity" evidence="1">
    <location>
        <begin position="136"/>
        <end position="150"/>
    </location>
</feature>
<dbReference type="EMBL" id="JBBPBN010000009">
    <property type="protein sequence ID" value="KAK9031638.1"/>
    <property type="molecule type" value="Genomic_DNA"/>
</dbReference>
<dbReference type="Proteomes" id="UP001396334">
    <property type="component" value="Unassembled WGS sequence"/>
</dbReference>
<evidence type="ECO:0000313" key="3">
    <source>
        <dbReference type="EMBL" id="KAK9031638.1"/>
    </source>
</evidence>
<dbReference type="Pfam" id="PF20167">
    <property type="entry name" value="Transposase_32"/>
    <property type="match status" value="1"/>
</dbReference>
<feature type="region of interest" description="Disordered" evidence="1">
    <location>
        <begin position="95"/>
        <end position="193"/>
    </location>
</feature>
<sequence>MPTSHNQTVDRTRLVIINAIIMGYRFNIGEVIAKELAAACRNGKGILAFPCIITALCRRAAVPAYPGDKHTVEKAGWSKKEYLQKMDIADATPIRIAMPTPPTSPVRSTTAAHDEAGPSVPAEAQPSPPTSPPFVPVSSHTSTRSPTTTHAAMPVDREATPDSPLGSTPFQPPSPPPAQSEEAVPIHILQLRN</sequence>
<dbReference type="InterPro" id="IPR046796">
    <property type="entry name" value="Transposase_32_dom"/>
</dbReference>
<feature type="compositionally biased region" description="Pro residues" evidence="1">
    <location>
        <begin position="126"/>
        <end position="135"/>
    </location>
</feature>